<reference evidence="4 5" key="1">
    <citation type="submission" date="2019-08" db="EMBL/GenBank/DDBJ databases">
        <title>Draft genome sequences of two oriental melons (Cucumis melo L. var makuwa).</title>
        <authorList>
            <person name="Kwon S.-Y."/>
        </authorList>
    </citation>
    <scope>NUCLEOTIDE SEQUENCE [LARGE SCALE GENOMIC DNA]</scope>
    <source>
        <strain evidence="5">cv. Chang Bougi</strain>
        <strain evidence="4">cv. SW 3</strain>
        <tissue evidence="2">Leaf</tissue>
    </source>
</reference>
<evidence type="ECO:0000313" key="5">
    <source>
        <dbReference type="Proteomes" id="UP000321947"/>
    </source>
</evidence>
<dbReference type="Proteomes" id="UP000321393">
    <property type="component" value="Unassembled WGS sequence"/>
</dbReference>
<dbReference type="Proteomes" id="UP000321947">
    <property type="component" value="Unassembled WGS sequence"/>
</dbReference>
<comment type="caution">
    <text evidence="2">The sequence shown here is derived from an EMBL/GenBank/DDBJ whole genome shotgun (WGS) entry which is preliminary data.</text>
</comment>
<evidence type="ECO:0000313" key="4">
    <source>
        <dbReference type="Proteomes" id="UP000321393"/>
    </source>
</evidence>
<dbReference type="EMBL" id="SSTE01001908">
    <property type="protein sequence ID" value="KAA0064134.1"/>
    <property type="molecule type" value="Genomic_DNA"/>
</dbReference>
<accession>A0A5A7VA72</accession>
<evidence type="ECO:0000313" key="2">
    <source>
        <dbReference type="EMBL" id="KAA0064134.1"/>
    </source>
</evidence>
<evidence type="ECO:0000313" key="3">
    <source>
        <dbReference type="EMBL" id="TYK28606.1"/>
    </source>
</evidence>
<protein>
    <submittedName>
        <fullName evidence="2">Uncharacterized protein</fullName>
    </submittedName>
</protein>
<organism evidence="2 4">
    <name type="scientific">Cucumis melo var. makuwa</name>
    <name type="common">Oriental melon</name>
    <dbReference type="NCBI Taxonomy" id="1194695"/>
    <lineage>
        <taxon>Eukaryota</taxon>
        <taxon>Viridiplantae</taxon>
        <taxon>Streptophyta</taxon>
        <taxon>Embryophyta</taxon>
        <taxon>Tracheophyta</taxon>
        <taxon>Spermatophyta</taxon>
        <taxon>Magnoliopsida</taxon>
        <taxon>eudicotyledons</taxon>
        <taxon>Gunneridae</taxon>
        <taxon>Pentapetalae</taxon>
        <taxon>rosids</taxon>
        <taxon>fabids</taxon>
        <taxon>Cucurbitales</taxon>
        <taxon>Cucurbitaceae</taxon>
        <taxon>Benincaseae</taxon>
        <taxon>Cucumis</taxon>
    </lineage>
</organism>
<feature type="region of interest" description="Disordered" evidence="1">
    <location>
        <begin position="46"/>
        <end position="65"/>
    </location>
</feature>
<proteinExistence type="predicted"/>
<evidence type="ECO:0000256" key="1">
    <source>
        <dbReference type="SAM" id="MobiDB-lite"/>
    </source>
</evidence>
<dbReference type="EMBL" id="SSTD01002097">
    <property type="protein sequence ID" value="TYK28606.1"/>
    <property type="molecule type" value="Genomic_DNA"/>
</dbReference>
<dbReference type="OrthoDB" id="10536547at2759"/>
<name>A0A5A7VA72_CUCMM</name>
<sequence>MRRQSLRDDVGNKAFSRRRKWDLPTFLCCVGRSPINSFQFCVKQNRNKESKEREGREKRNGEGVAAVTLPSSTTIALRCHRPPPSATIQEKNCDICGVEITDNVVDVNQHPFKRSNAFQFKL</sequence>
<feature type="compositionally biased region" description="Basic and acidic residues" evidence="1">
    <location>
        <begin position="46"/>
        <end position="61"/>
    </location>
</feature>
<gene>
    <name evidence="3" type="ORF">E5676_scaffold2030G00190</name>
    <name evidence="2" type="ORF">E6C27_scaffold548G00520</name>
</gene>
<dbReference type="AlphaFoldDB" id="A0A5A7VA72"/>